<dbReference type="EMBL" id="MRCC01000027">
    <property type="protein sequence ID" value="OKH21372.1"/>
    <property type="molecule type" value="Genomic_DNA"/>
</dbReference>
<comment type="caution">
    <text evidence="2">The sequence shown here is derived from an EMBL/GenBank/DDBJ whole genome shotgun (WGS) entry which is preliminary data.</text>
</comment>
<evidence type="ECO:0000259" key="1">
    <source>
        <dbReference type="Pfam" id="PF01243"/>
    </source>
</evidence>
<evidence type="ECO:0000313" key="2">
    <source>
        <dbReference type="EMBL" id="OKH21372.1"/>
    </source>
</evidence>
<dbReference type="InterPro" id="IPR011576">
    <property type="entry name" value="Pyridox_Oxase_N"/>
</dbReference>
<sequence>METPYHAGELAVQSQAGVQAEAANLGNIIGATIKPAAKDFLQNQRFAIAATIDSNNVCASLLTGKPGFIQAIGDRVVNIQATIPGEALQVGLLVIDFATRRRLRINGKATRKSDDSTDIATQQVYFNCPKYIQRRHLVADDTQLPTASVQDFDSLTVKQQQWITSADTFFIASMHPESGADTSHRGGYPGFIQVLNAKQLVFPDYVGNNMFNTLGNIALNPNSSLLFVDFECSKTLQLTGEASIVWEKERLVEFQIERVRETANATNLRWQFEEYSPFNPVL</sequence>
<dbReference type="SUPFAM" id="SSF50475">
    <property type="entry name" value="FMN-binding split barrel"/>
    <property type="match status" value="2"/>
</dbReference>
<organism evidence="2 3">
    <name type="scientific">Chroogloeocystis siderophila 5.2 s.c.1</name>
    <dbReference type="NCBI Taxonomy" id="247279"/>
    <lineage>
        <taxon>Bacteria</taxon>
        <taxon>Bacillati</taxon>
        <taxon>Cyanobacteriota</taxon>
        <taxon>Cyanophyceae</taxon>
        <taxon>Oscillatoriophycideae</taxon>
        <taxon>Chroococcales</taxon>
        <taxon>Chroococcaceae</taxon>
        <taxon>Chroogloeocystis</taxon>
    </lineage>
</organism>
<dbReference type="Gene3D" id="2.30.110.10">
    <property type="entry name" value="Electron Transport, Fmn-binding Protein, Chain A"/>
    <property type="match status" value="1"/>
</dbReference>
<dbReference type="Pfam" id="PF01243">
    <property type="entry name" value="PNPOx_N"/>
    <property type="match status" value="1"/>
</dbReference>
<evidence type="ECO:0000313" key="3">
    <source>
        <dbReference type="Proteomes" id="UP000185984"/>
    </source>
</evidence>
<keyword evidence="3" id="KW-1185">Reference proteome</keyword>
<dbReference type="Proteomes" id="UP000185984">
    <property type="component" value="Unassembled WGS sequence"/>
</dbReference>
<gene>
    <name evidence="2" type="ORF">NIES1031_21780</name>
</gene>
<dbReference type="PANTHER" id="PTHR42815">
    <property type="entry name" value="FAD-BINDING, PUTATIVE (AFU_ORTHOLOGUE AFUA_6G07600)-RELATED"/>
    <property type="match status" value="1"/>
</dbReference>
<dbReference type="OrthoDB" id="9796486at2"/>
<feature type="domain" description="Pyridoxamine 5'-phosphate oxidase N-terminal" evidence="1">
    <location>
        <begin position="158"/>
        <end position="262"/>
    </location>
</feature>
<protein>
    <submittedName>
        <fullName evidence="2">Pyridoxamine 5-phosphate oxidase</fullName>
    </submittedName>
</protein>
<dbReference type="AlphaFoldDB" id="A0A1U7HCP1"/>
<reference evidence="2 3" key="1">
    <citation type="submission" date="2016-11" db="EMBL/GenBank/DDBJ databases">
        <title>Draft Genome Sequences of Nine Cyanobacterial Strains from Diverse Habitats.</title>
        <authorList>
            <person name="Zhu T."/>
            <person name="Hou S."/>
            <person name="Lu X."/>
            <person name="Hess W.R."/>
        </authorList>
    </citation>
    <scope>NUCLEOTIDE SEQUENCE [LARGE SCALE GENOMIC DNA]</scope>
    <source>
        <strain evidence="2 3">5.2 s.c.1</strain>
    </source>
</reference>
<dbReference type="RefSeq" id="WP_073551541.1">
    <property type="nucleotide sequence ID" value="NZ_CAWMVK010000020.1"/>
</dbReference>
<dbReference type="PANTHER" id="PTHR42815:SF2">
    <property type="entry name" value="FAD-BINDING, PUTATIVE (AFU_ORTHOLOGUE AFUA_6G07600)-RELATED"/>
    <property type="match status" value="1"/>
</dbReference>
<dbReference type="InterPro" id="IPR012349">
    <property type="entry name" value="Split_barrel_FMN-bd"/>
</dbReference>
<dbReference type="STRING" id="247279.NIES1031_21780"/>
<proteinExistence type="predicted"/>
<name>A0A1U7HCP1_9CHRO</name>
<accession>A0A1U7HCP1</accession>